<organism evidence="1 2">
    <name type="scientific">Batillaria attramentaria</name>
    <dbReference type="NCBI Taxonomy" id="370345"/>
    <lineage>
        <taxon>Eukaryota</taxon>
        <taxon>Metazoa</taxon>
        <taxon>Spiralia</taxon>
        <taxon>Lophotrochozoa</taxon>
        <taxon>Mollusca</taxon>
        <taxon>Gastropoda</taxon>
        <taxon>Caenogastropoda</taxon>
        <taxon>Sorbeoconcha</taxon>
        <taxon>Cerithioidea</taxon>
        <taxon>Batillariidae</taxon>
        <taxon>Batillaria</taxon>
    </lineage>
</organism>
<sequence length="106" mass="12303">ADLPVTKDQGSGREERCRQLWRPARIRRDIVSYLLFAICRKPELSNLLHRGAPWRVNGASKFDRDKENEEDTSLPYYRDVSYQIRGAVRGHMQRDGDSAGLGHYRT</sequence>
<comment type="caution">
    <text evidence="1">The sequence shown here is derived from an EMBL/GenBank/DDBJ whole genome shotgun (WGS) entry which is preliminary data.</text>
</comment>
<dbReference type="Proteomes" id="UP001519460">
    <property type="component" value="Unassembled WGS sequence"/>
</dbReference>
<accession>A0ABD0K4A9</accession>
<protein>
    <submittedName>
        <fullName evidence="1">Uncharacterized protein</fullName>
    </submittedName>
</protein>
<name>A0ABD0K4A9_9CAEN</name>
<reference evidence="1 2" key="1">
    <citation type="journal article" date="2023" name="Sci. Data">
        <title>Genome assembly of the Korean intertidal mud-creeper Batillaria attramentaria.</title>
        <authorList>
            <person name="Patra A.K."/>
            <person name="Ho P.T."/>
            <person name="Jun S."/>
            <person name="Lee S.J."/>
            <person name="Kim Y."/>
            <person name="Won Y.J."/>
        </authorList>
    </citation>
    <scope>NUCLEOTIDE SEQUENCE [LARGE SCALE GENOMIC DNA]</scope>
    <source>
        <strain evidence="1">Wonlab-2016</strain>
    </source>
</reference>
<evidence type="ECO:0000313" key="2">
    <source>
        <dbReference type="Proteomes" id="UP001519460"/>
    </source>
</evidence>
<evidence type="ECO:0000313" key="1">
    <source>
        <dbReference type="EMBL" id="KAK7482094.1"/>
    </source>
</evidence>
<feature type="non-terminal residue" evidence="1">
    <location>
        <position position="1"/>
    </location>
</feature>
<dbReference type="EMBL" id="JACVVK020000251">
    <property type="protein sequence ID" value="KAK7482094.1"/>
    <property type="molecule type" value="Genomic_DNA"/>
</dbReference>
<proteinExistence type="predicted"/>
<dbReference type="AlphaFoldDB" id="A0ABD0K4A9"/>
<gene>
    <name evidence="1" type="ORF">BaRGS_00026678</name>
</gene>
<feature type="non-terminal residue" evidence="1">
    <location>
        <position position="106"/>
    </location>
</feature>
<keyword evidence="2" id="KW-1185">Reference proteome</keyword>